<sequence>MEETVENLEKQMEKAGEKLDNLALQVGNIESEIFAEEGNQIEVFSLLKSVNEVKNNYQNLRKELSDVQDLQKQVSSSLQVQIRMMQSKFNTLKTLITTNATQKRQTTEVPNLLMDVQHHHHHHHQQQQHHHKYNASSNVELESQYDDGDGEDDDDDDY</sequence>
<keyword evidence="2" id="KW-1185">Reference proteome</keyword>
<evidence type="ECO:0000313" key="5">
    <source>
        <dbReference type="RefSeq" id="XP_017786707.1"/>
    </source>
</evidence>
<keyword evidence="1" id="KW-0175">Coiled coil</keyword>
<name>A0ABM1NIQ7_NICVS</name>
<accession>A0ABM1NIQ7</accession>
<dbReference type="RefSeq" id="XP_017786706.1">
    <property type="nucleotide sequence ID" value="XM_017931217.1"/>
</dbReference>
<gene>
    <name evidence="3 4 5" type="primary">LOC108569604</name>
</gene>
<dbReference type="RefSeq" id="XP_017786707.1">
    <property type="nucleotide sequence ID" value="XM_017931218.1"/>
</dbReference>
<dbReference type="GeneID" id="108569604"/>
<dbReference type="RefSeq" id="XP_017786705.1">
    <property type="nucleotide sequence ID" value="XM_017931216.1"/>
</dbReference>
<evidence type="ECO:0000313" key="4">
    <source>
        <dbReference type="RefSeq" id="XP_017786706.1"/>
    </source>
</evidence>
<evidence type="ECO:0000313" key="2">
    <source>
        <dbReference type="Proteomes" id="UP000695000"/>
    </source>
</evidence>
<protein>
    <submittedName>
        <fullName evidence="3 4">Rho GTPase-activating protein gacF-like</fullName>
    </submittedName>
</protein>
<reference evidence="3 4" key="1">
    <citation type="submission" date="2025-05" db="UniProtKB">
        <authorList>
            <consortium name="RefSeq"/>
        </authorList>
    </citation>
    <scope>IDENTIFICATION</scope>
    <source>
        <tissue evidence="3 4">Whole Larva</tissue>
    </source>
</reference>
<proteinExistence type="predicted"/>
<feature type="coiled-coil region" evidence="1">
    <location>
        <begin position="5"/>
        <end position="70"/>
    </location>
</feature>
<dbReference type="Proteomes" id="UP000695000">
    <property type="component" value="Unplaced"/>
</dbReference>
<evidence type="ECO:0000256" key="1">
    <source>
        <dbReference type="SAM" id="Coils"/>
    </source>
</evidence>
<organism evidence="2 5">
    <name type="scientific">Nicrophorus vespilloides</name>
    <name type="common">Boreal carrion beetle</name>
    <dbReference type="NCBI Taxonomy" id="110193"/>
    <lineage>
        <taxon>Eukaryota</taxon>
        <taxon>Metazoa</taxon>
        <taxon>Ecdysozoa</taxon>
        <taxon>Arthropoda</taxon>
        <taxon>Hexapoda</taxon>
        <taxon>Insecta</taxon>
        <taxon>Pterygota</taxon>
        <taxon>Neoptera</taxon>
        <taxon>Endopterygota</taxon>
        <taxon>Coleoptera</taxon>
        <taxon>Polyphaga</taxon>
        <taxon>Staphyliniformia</taxon>
        <taxon>Silphidae</taxon>
        <taxon>Nicrophorinae</taxon>
        <taxon>Nicrophorus</taxon>
    </lineage>
</organism>
<dbReference type="Gene3D" id="6.10.250.1380">
    <property type="match status" value="1"/>
</dbReference>
<evidence type="ECO:0000313" key="3">
    <source>
        <dbReference type="RefSeq" id="XP_017786705.1"/>
    </source>
</evidence>